<evidence type="ECO:0000313" key="1">
    <source>
        <dbReference type="EMBL" id="SFL16949.1"/>
    </source>
</evidence>
<dbReference type="AlphaFoldDB" id="A0A1I4FHL9"/>
<dbReference type="STRING" id="1280847.SAMN04488036_10629"/>
<evidence type="ECO:0008006" key="3">
    <source>
        <dbReference type="Google" id="ProtNLM"/>
    </source>
</evidence>
<dbReference type="RefSeq" id="WP_093324676.1">
    <property type="nucleotide sequence ID" value="NZ_FOSZ01000006.1"/>
</dbReference>
<dbReference type="Gene3D" id="3.40.50.300">
    <property type="entry name" value="P-loop containing nucleotide triphosphate hydrolases"/>
    <property type="match status" value="1"/>
</dbReference>
<dbReference type="InterPro" id="IPR027417">
    <property type="entry name" value="P-loop_NTPase"/>
</dbReference>
<protein>
    <recommendedName>
        <fullName evidence="3">Sulfotransferase domain-containing protein</fullName>
    </recommendedName>
</protein>
<name>A0A1I4FHL9_9RHOB</name>
<dbReference type="SUPFAM" id="SSF52540">
    <property type="entry name" value="P-loop containing nucleoside triphosphate hydrolases"/>
    <property type="match status" value="1"/>
</dbReference>
<keyword evidence="2" id="KW-1185">Reference proteome</keyword>
<accession>A0A1I4FHL9</accession>
<organism evidence="1 2">
    <name type="scientific">Shimia haliotis</name>
    <dbReference type="NCBI Taxonomy" id="1280847"/>
    <lineage>
        <taxon>Bacteria</taxon>
        <taxon>Pseudomonadati</taxon>
        <taxon>Pseudomonadota</taxon>
        <taxon>Alphaproteobacteria</taxon>
        <taxon>Rhodobacterales</taxon>
        <taxon>Roseobacteraceae</taxon>
    </lineage>
</organism>
<sequence length="330" mass="37078">MAKLMLHVGTHKTATSWVQNAFMVNRDLLHQHGVYYPDRVVGYAHHGYIAQWVHLPDIYHVFPDTLAAWHDLADRYASRHGVVVMSSEEFSRSDHRVDFAALKPVFNRFEEVRVVGLLRDQLSYIQSIYLQISKTQQPPGWMDFLASSLRTNTCSGLFLNYHELLDFFANHFGTEAIGFASYSEASKSEGGVLGHFLRETGLSPADLPLAPVAPENANVSQNPLAVWMANVVARPDISTQPLIRAASDVLQKIAPDRSRSTIYTEQEIATATRHFARTNEGLAKRTNGRIDFTDATAFPAQTCVHRNAITSEAWVEMCRLLFLQQHSPSL</sequence>
<proteinExistence type="predicted"/>
<dbReference type="Proteomes" id="UP000198851">
    <property type="component" value="Unassembled WGS sequence"/>
</dbReference>
<reference evidence="2" key="1">
    <citation type="submission" date="2016-10" db="EMBL/GenBank/DDBJ databases">
        <authorList>
            <person name="Varghese N."/>
            <person name="Submissions S."/>
        </authorList>
    </citation>
    <scope>NUCLEOTIDE SEQUENCE [LARGE SCALE GENOMIC DNA]</scope>
    <source>
        <strain evidence="2">DSM 28453</strain>
    </source>
</reference>
<gene>
    <name evidence="1" type="ORF">SAMN04488036_10629</name>
</gene>
<dbReference type="EMBL" id="FOSZ01000006">
    <property type="protein sequence ID" value="SFL16949.1"/>
    <property type="molecule type" value="Genomic_DNA"/>
</dbReference>
<dbReference type="OrthoDB" id="547419at2"/>
<evidence type="ECO:0000313" key="2">
    <source>
        <dbReference type="Proteomes" id="UP000198851"/>
    </source>
</evidence>